<evidence type="ECO:0000259" key="3">
    <source>
        <dbReference type="PROSITE" id="PS51399"/>
    </source>
</evidence>
<feature type="compositionally biased region" description="Basic and acidic residues" evidence="1">
    <location>
        <begin position="172"/>
        <end position="181"/>
    </location>
</feature>
<dbReference type="GO" id="GO:0000045">
    <property type="term" value="P:autophagosome assembly"/>
    <property type="evidence" value="ECO:0007669"/>
    <property type="project" value="TreeGrafter"/>
</dbReference>
<dbReference type="PANTHER" id="PTHR23333">
    <property type="entry name" value="UBX DOMAIN CONTAINING PROTEIN"/>
    <property type="match status" value="1"/>
</dbReference>
<dbReference type="Gene3D" id="3.30.420.210">
    <property type="entry name" value="SEP domain"/>
    <property type="match status" value="1"/>
</dbReference>
<dbReference type="VEuPathDB" id="FungiDB:MGL_3650"/>
<dbReference type="InterPro" id="IPR012989">
    <property type="entry name" value="SEP_domain"/>
</dbReference>
<dbReference type="InterPro" id="IPR036241">
    <property type="entry name" value="NSFL1C_SEP_dom_sf"/>
</dbReference>
<sequence length="374" mass="39545">MALSSYFEASETGITDAQEESVGTASHVSPAQSTSSGPRTLSGASVSDDSPWPSKAPTSARRTQKPRSGGIMTFNDLRSEQKPRDNNNEPVNLFTGGERSGLNVETPEHRLGGTGRNLVDDILSKAASSSHPPVSDDPAAVNLGQGHSDAKRSTAFSGTGYSIGGATVGQGNEKHDHEDGISTHVPDPHMPGSVDLDEPGDEEPAVRHLTFWQDGFSIEDGPLLRYDDPGNQSTLQAINSGRAPLSLLNVRFGQPVELLVARRTHEKYIPPPPPPSKPFMGQGNRLGAPSASGLGDSAHRLTADGTVTKATNKHAAALDASRESSAKSASSSSTDVDLSKPTVQIQVRLSDGQCLILRLNESHTISDLRREIEV</sequence>
<dbReference type="KEGG" id="mgl:MGL_3650"/>
<evidence type="ECO:0000313" key="4">
    <source>
        <dbReference type="EMBL" id="EDP41969.1"/>
    </source>
</evidence>
<dbReference type="STRING" id="425265.A8QA91"/>
<feature type="compositionally biased region" description="Basic and acidic residues" evidence="1">
    <location>
        <begin position="77"/>
        <end position="87"/>
    </location>
</feature>
<name>A8QA91_MALGO</name>
<keyword evidence="5" id="KW-1185">Reference proteome</keyword>
<dbReference type="EMBL" id="AAYY01000014">
    <property type="protein sequence ID" value="EDP41969.1"/>
    <property type="molecule type" value="Genomic_DNA"/>
</dbReference>
<feature type="region of interest" description="Disordered" evidence="1">
    <location>
        <begin position="313"/>
        <end position="339"/>
    </location>
</feature>
<evidence type="ECO:0008006" key="6">
    <source>
        <dbReference type="Google" id="ProtNLM"/>
    </source>
</evidence>
<feature type="region of interest" description="Disordered" evidence="1">
    <location>
        <begin position="1"/>
        <end position="201"/>
    </location>
</feature>
<dbReference type="OrthoDB" id="25887at2759"/>
<evidence type="ECO:0000259" key="2">
    <source>
        <dbReference type="PROSITE" id="PS50033"/>
    </source>
</evidence>
<dbReference type="Pfam" id="PF08059">
    <property type="entry name" value="SEP"/>
    <property type="match status" value="1"/>
</dbReference>
<dbReference type="GO" id="GO:0007030">
    <property type="term" value="P:Golgi organization"/>
    <property type="evidence" value="ECO:0007669"/>
    <property type="project" value="TreeGrafter"/>
</dbReference>
<feature type="region of interest" description="Disordered" evidence="1">
    <location>
        <begin position="267"/>
        <end position="298"/>
    </location>
</feature>
<feature type="domain" description="SEP" evidence="3">
    <location>
        <begin position="204"/>
        <end position="269"/>
    </location>
</feature>
<evidence type="ECO:0000313" key="5">
    <source>
        <dbReference type="Proteomes" id="UP000008837"/>
    </source>
</evidence>
<dbReference type="FunCoup" id="A8QA91">
    <property type="interactions" value="530"/>
</dbReference>
<dbReference type="SUPFAM" id="SSF102848">
    <property type="entry name" value="NSFL1 (p97 ATPase) cofactor p47, SEP domain"/>
    <property type="match status" value="1"/>
</dbReference>
<dbReference type="GO" id="GO:0043130">
    <property type="term" value="F:ubiquitin binding"/>
    <property type="evidence" value="ECO:0007669"/>
    <property type="project" value="TreeGrafter"/>
</dbReference>
<dbReference type="PROSITE" id="PS50033">
    <property type="entry name" value="UBX"/>
    <property type="match status" value="1"/>
</dbReference>
<dbReference type="OMA" id="RTHEKYI"/>
<dbReference type="PANTHER" id="PTHR23333:SF20">
    <property type="entry name" value="NSFL1 COFACTOR P47"/>
    <property type="match status" value="1"/>
</dbReference>
<dbReference type="InParanoid" id="A8QA91"/>
<feature type="domain" description="UBX" evidence="2">
    <location>
        <begin position="338"/>
        <end position="374"/>
    </location>
</feature>
<dbReference type="GO" id="GO:0061025">
    <property type="term" value="P:membrane fusion"/>
    <property type="evidence" value="ECO:0007669"/>
    <property type="project" value="TreeGrafter"/>
</dbReference>
<dbReference type="AlphaFoldDB" id="A8QA91"/>
<dbReference type="GO" id="GO:0031468">
    <property type="term" value="P:nuclear membrane reassembly"/>
    <property type="evidence" value="ECO:0007669"/>
    <property type="project" value="TreeGrafter"/>
</dbReference>
<dbReference type="SMART" id="SM00553">
    <property type="entry name" value="SEP"/>
    <property type="match status" value="1"/>
</dbReference>
<dbReference type="PROSITE" id="PS51399">
    <property type="entry name" value="SEP"/>
    <property type="match status" value="1"/>
</dbReference>
<dbReference type="InterPro" id="IPR029071">
    <property type="entry name" value="Ubiquitin-like_domsf"/>
</dbReference>
<dbReference type="GO" id="GO:0005829">
    <property type="term" value="C:cytosol"/>
    <property type="evidence" value="ECO:0007669"/>
    <property type="project" value="TreeGrafter"/>
</dbReference>
<evidence type="ECO:0000256" key="1">
    <source>
        <dbReference type="SAM" id="MobiDB-lite"/>
    </source>
</evidence>
<dbReference type="SUPFAM" id="SSF54236">
    <property type="entry name" value="Ubiquitin-like"/>
    <property type="match status" value="1"/>
</dbReference>
<dbReference type="FunFam" id="3.30.420.210:FF:000002">
    <property type="entry name" value="UBX domain-containing protein 1"/>
    <property type="match status" value="1"/>
</dbReference>
<feature type="compositionally biased region" description="Polar residues" evidence="1">
    <location>
        <begin position="21"/>
        <end position="48"/>
    </location>
</feature>
<gene>
    <name evidence="4" type="ORF">MGL_3650</name>
</gene>
<accession>A8QA91</accession>
<dbReference type="GeneID" id="5853489"/>
<protein>
    <recommendedName>
        <fullName evidence="6">SEP domain-containing protein</fullName>
    </recommendedName>
</protein>
<dbReference type="InterPro" id="IPR001012">
    <property type="entry name" value="UBX_dom"/>
</dbReference>
<dbReference type="Proteomes" id="UP000008837">
    <property type="component" value="Unassembled WGS sequence"/>
</dbReference>
<comment type="caution">
    <text evidence="4">The sequence shown here is derived from an EMBL/GenBank/DDBJ whole genome shotgun (WGS) entry which is preliminary data.</text>
</comment>
<dbReference type="Gene3D" id="3.10.20.90">
    <property type="entry name" value="Phosphatidylinositol 3-kinase Catalytic Subunit, Chain A, domain 1"/>
    <property type="match status" value="1"/>
</dbReference>
<dbReference type="GO" id="GO:0005634">
    <property type="term" value="C:nucleus"/>
    <property type="evidence" value="ECO:0007669"/>
    <property type="project" value="TreeGrafter"/>
</dbReference>
<dbReference type="RefSeq" id="XP_001729183.1">
    <property type="nucleotide sequence ID" value="XM_001729131.1"/>
</dbReference>
<dbReference type="GO" id="GO:0043161">
    <property type="term" value="P:proteasome-mediated ubiquitin-dependent protein catabolic process"/>
    <property type="evidence" value="ECO:0007669"/>
    <property type="project" value="TreeGrafter"/>
</dbReference>
<proteinExistence type="predicted"/>
<reference evidence="4 5" key="1">
    <citation type="journal article" date="2007" name="Proc. Natl. Acad. Sci. U.S.A.">
        <title>Dandruff-associated Malassezia genomes reveal convergent and divergent virulence traits shared with plant and human fungal pathogens.</title>
        <authorList>
            <person name="Xu J."/>
            <person name="Saunders C.W."/>
            <person name="Hu P."/>
            <person name="Grant R.A."/>
            <person name="Boekhout T."/>
            <person name="Kuramae E.E."/>
            <person name="Kronstad J.W."/>
            <person name="Deangelis Y.M."/>
            <person name="Reeder N.L."/>
            <person name="Johnstone K.R."/>
            <person name="Leland M."/>
            <person name="Fieno A.M."/>
            <person name="Begley W.M."/>
            <person name="Sun Y."/>
            <person name="Lacey M.P."/>
            <person name="Chaudhary T."/>
            <person name="Keough T."/>
            <person name="Chu L."/>
            <person name="Sears R."/>
            <person name="Yuan B."/>
            <person name="Dawson T.L.Jr."/>
        </authorList>
    </citation>
    <scope>NUCLEOTIDE SEQUENCE [LARGE SCALE GENOMIC DNA]</scope>
    <source>
        <strain evidence="5">ATCC MYA-4612 / CBS 7966</strain>
    </source>
</reference>
<organism evidence="4 5">
    <name type="scientific">Malassezia globosa (strain ATCC MYA-4612 / CBS 7966)</name>
    <name type="common">Dandruff-associated fungus</name>
    <dbReference type="NCBI Taxonomy" id="425265"/>
    <lineage>
        <taxon>Eukaryota</taxon>
        <taxon>Fungi</taxon>
        <taxon>Dikarya</taxon>
        <taxon>Basidiomycota</taxon>
        <taxon>Ustilaginomycotina</taxon>
        <taxon>Malasseziomycetes</taxon>
        <taxon>Malasseziales</taxon>
        <taxon>Malasseziaceae</taxon>
        <taxon>Malassezia</taxon>
    </lineage>
</organism>